<feature type="domain" description="Nucleoporin Nup133/Nup155-like N-terminal" evidence="7">
    <location>
        <begin position="76"/>
        <end position="406"/>
    </location>
</feature>
<dbReference type="Gene3D" id="1.20.58.1780">
    <property type="match status" value="1"/>
</dbReference>
<feature type="domain" description="Nucleoporin Nup133/Nup155-like C-terminal" evidence="6">
    <location>
        <begin position="943"/>
        <end position="1582"/>
    </location>
</feature>
<dbReference type="GO" id="GO:0000972">
    <property type="term" value="P:transcription-dependent tethering of RNA polymerase II gene DNA at nuclear periphery"/>
    <property type="evidence" value="ECO:0007669"/>
    <property type="project" value="TreeGrafter"/>
</dbReference>
<evidence type="ECO:0000313" key="8">
    <source>
        <dbReference type="EMBL" id="CAL5134165.1"/>
    </source>
</evidence>
<evidence type="ECO:0000256" key="2">
    <source>
        <dbReference type="ARBA" id="ARBA00007373"/>
    </source>
</evidence>
<dbReference type="GO" id="GO:0006606">
    <property type="term" value="P:protein import into nucleus"/>
    <property type="evidence" value="ECO:0007669"/>
    <property type="project" value="TreeGrafter"/>
</dbReference>
<evidence type="ECO:0000256" key="4">
    <source>
        <dbReference type="ARBA" id="ARBA00023242"/>
    </source>
</evidence>
<dbReference type="GO" id="GO:0036228">
    <property type="term" value="P:protein localization to nuclear inner membrane"/>
    <property type="evidence" value="ECO:0007669"/>
    <property type="project" value="TreeGrafter"/>
</dbReference>
<dbReference type="Pfam" id="PF03177">
    <property type="entry name" value="Nucleoporin_C"/>
    <property type="match status" value="2"/>
</dbReference>
<dbReference type="Proteomes" id="UP001497525">
    <property type="component" value="Unassembled WGS sequence"/>
</dbReference>
<feature type="region of interest" description="Disordered" evidence="5">
    <location>
        <begin position="1427"/>
        <end position="1448"/>
    </location>
</feature>
<dbReference type="Gene3D" id="1.20.120.1880">
    <property type="entry name" value="Nucleoporin, helical C-terminal domain"/>
    <property type="match status" value="1"/>
</dbReference>
<evidence type="ECO:0000259" key="6">
    <source>
        <dbReference type="Pfam" id="PF03177"/>
    </source>
</evidence>
<evidence type="ECO:0000259" key="7">
    <source>
        <dbReference type="Pfam" id="PF08801"/>
    </source>
</evidence>
<comment type="similarity">
    <text evidence="2">Belongs to the non-repetitive/WGA-negative nucleoporin family.</text>
</comment>
<evidence type="ECO:0008006" key="10">
    <source>
        <dbReference type="Google" id="ProtNLM"/>
    </source>
</evidence>
<dbReference type="Gene3D" id="1.25.40.440">
    <property type="entry name" value="Nucleoporin, helical domain, central subdomain"/>
    <property type="match status" value="1"/>
</dbReference>
<dbReference type="PANTHER" id="PTHR10350">
    <property type="entry name" value="NUCLEAR PORE COMPLEX PROTEIN NUP155"/>
    <property type="match status" value="1"/>
</dbReference>
<proteinExistence type="inferred from homology"/>
<name>A0AAV2TAK0_CALDB</name>
<evidence type="ECO:0000256" key="1">
    <source>
        <dbReference type="ARBA" id="ARBA00004123"/>
    </source>
</evidence>
<protein>
    <recommendedName>
        <fullName evidence="10">Nuclear pore complex protein Nup155</fullName>
    </recommendedName>
</protein>
<dbReference type="GO" id="GO:0044611">
    <property type="term" value="C:nuclear pore inner ring"/>
    <property type="evidence" value="ECO:0007669"/>
    <property type="project" value="TreeGrafter"/>
</dbReference>
<dbReference type="InterPro" id="IPR007187">
    <property type="entry name" value="Nucleoporin_Nup133/Nup155_C"/>
</dbReference>
<dbReference type="InterPro" id="IPR042533">
    <property type="entry name" value="Nucleoporin_Nup155_C_1"/>
</dbReference>
<dbReference type="Gene3D" id="1.25.40.450">
    <property type="entry name" value="Nucleoporin, helical domain, N-terminal subdomain"/>
    <property type="match status" value="1"/>
</dbReference>
<comment type="caution">
    <text evidence="8">The sequence shown here is derived from an EMBL/GenBank/DDBJ whole genome shotgun (WGS) entry which is preliminary data.</text>
</comment>
<dbReference type="InterPro" id="IPR004870">
    <property type="entry name" value="Nucleoporin_Nup155"/>
</dbReference>
<dbReference type="GO" id="GO:0017056">
    <property type="term" value="F:structural constituent of nuclear pore"/>
    <property type="evidence" value="ECO:0007669"/>
    <property type="project" value="InterPro"/>
</dbReference>
<feature type="domain" description="Nucleoporin Nup133/Nup155-like C-terminal" evidence="6">
    <location>
        <begin position="699"/>
        <end position="892"/>
    </location>
</feature>
<keyword evidence="4" id="KW-0539">Nucleus</keyword>
<organism evidence="8 9">
    <name type="scientific">Calicophoron daubneyi</name>
    <name type="common">Rumen fluke</name>
    <name type="synonym">Paramphistomum daubneyi</name>
    <dbReference type="NCBI Taxonomy" id="300641"/>
    <lineage>
        <taxon>Eukaryota</taxon>
        <taxon>Metazoa</taxon>
        <taxon>Spiralia</taxon>
        <taxon>Lophotrochozoa</taxon>
        <taxon>Platyhelminthes</taxon>
        <taxon>Trematoda</taxon>
        <taxon>Digenea</taxon>
        <taxon>Plagiorchiida</taxon>
        <taxon>Pronocephalata</taxon>
        <taxon>Paramphistomoidea</taxon>
        <taxon>Paramphistomidae</taxon>
        <taxon>Calicophoron</taxon>
    </lineage>
</organism>
<dbReference type="Pfam" id="PF08801">
    <property type="entry name" value="Nucleoporin_N"/>
    <property type="match status" value="1"/>
</dbReference>
<dbReference type="GO" id="GO:0006405">
    <property type="term" value="P:RNA export from nucleus"/>
    <property type="evidence" value="ECO:0007669"/>
    <property type="project" value="TreeGrafter"/>
</dbReference>
<keyword evidence="3" id="KW-0813">Transport</keyword>
<dbReference type="InterPro" id="IPR014908">
    <property type="entry name" value="Nucleoporin_Nup133/Nup155_N"/>
</dbReference>
<evidence type="ECO:0000256" key="3">
    <source>
        <dbReference type="ARBA" id="ARBA00022448"/>
    </source>
</evidence>
<dbReference type="EMBL" id="CAXLJL010000179">
    <property type="protein sequence ID" value="CAL5134165.1"/>
    <property type="molecule type" value="Genomic_DNA"/>
</dbReference>
<dbReference type="InterPro" id="IPR042537">
    <property type="entry name" value="Nucleoporin_Nup155_C_2"/>
</dbReference>
<sequence>MSAVEDQTSNELSLYERPDEWLNKLINRDGCYRDLLALLEYDNAPAPGRISFSGTREMDYPLTSFHAGGELEVLKSFSLPLDLIEKFAGMQKNCLMGVFTACERAWITVDSELFMWNYEDGGDLAYYDGVKDTIICVGLSRPRPGILPGRVHFLLCLATPLEIVVLGVTYTGSTERSYRDSPDPMLQVIPDPIYCLPTDNYTISHIEATNTGRIFLGTREGSLLELNYSPVSGWSDESLFSLGQTGPCTLINHSASALSMILPTVLTAGFRCADSISELITDPVRRMLYVRTDDSNLSAYTYADKPGGTLSRLAYLSGSDLAAAASNVVRSVDKSQFRSLISVIPLSTGMCYLMAVTKTGIRLYFGENLRLLHIRLPPTSPYGTVGLGEVKLAAETRGTVVLVSALPPNVNLPSSNMGTSLNGRATVGLLSPESFIHNGEPSGDNVDYGVSPHVMYTLSPDPYPWTPNLTEVCTTAWCVGGAWALVVLPSESNISCDIEAYDQQIRSESIVPSADASGVVRGKPPVVLTQHLDPPFRRLLLVSAHGLIHLRLPNPMQRLKEFLMKELSSTQLLNTVMLDPSAQKLRSPGGLFSSAGLDEPTVALNTTFLSAYLHQFSPDEAICAALAVGATNSVAGDVEKIGINLAVEQAVLFFAAEASQFWTPAVKRPSVANPRPQSQQLRTQELRPIDKGTSSGLFLYSGLCVFLARMARTFWRSPLFKDATTVSTKTKQSGRLPGSGGSLRSWMRTFVSTLASASPLGVGKTSQEEEQLIISRLDSNEIAWIIHQIDYLKSFLRRQLTVRGGWLRASSGLLTPAVESMNKPMEATASGDSEQLDAVLLQRLAEELDKLLTVILEILRFWQLLSEHVVHKVIRLLNSEHRGLLLQLPFEAYAASLLGCSSWSPSTPLSSFSGLSPHNSSVASAVPLSTSQSPLVKSSINFGSELMNGLVNAIIEYYLSEIGQDVDSGVTLDSITGRLRAACPNLFANEDAISAKASECLIQVGVLLSSFIPSTGQQNLPLSPDTAAEIDRLVTRALDLYTQAGPAVDLDNAVQRLEAVGAFRGAAVLCLSVAQKRDPTDVAVDCLKNGRRPSADTVIQINEKAFGDKHPQNFHGGSELSATEGRYDAYRHLIMCIEHLWEASHIPSDVTELSPKNSPSSVEDDTERTEAELYEAIPEMVELHLSPSSARKILLSILHDVVKSDDILAHFEILGWVLSHGLTDTAVSLNSPHLEGYIRSRLRQTPEDPDLRCLLWRQLERRGARLEAAQVLEHLAVTPCRQLSLEDRLGFAARAIVAVKALPSTQQDLDYLHDLESRLELGQLQQQLYAELSQLAAQLRQTTTSPTRMRSTTVSPALKDVEDALFQLAHGPLLSLTEMFTDYADKFALHQSKLCLLWASGSQDLALIKAIWRDLLRQILATGSGGRTSLYRSPSLRGPSVEQRDRGGSDNRQLVEIALINCLSRLGQRFAGDTGLSSAKSEAFFPLSDIVSNLEYYAIQHKLSSSWVPTVLRDARLTCTSSITGAYDLLLHSKDPFWRLPEVRTRLFFAFVTLIDDFLSSISIQLPPRQRMLQIGRMIDQVTENLVDLNSESTEVDTEKDHARVIERLRRIHDQLQRFYR</sequence>
<gene>
    <name evidence="8" type="ORF">CDAUBV1_LOCUS7388</name>
</gene>
<dbReference type="InterPro" id="IPR042538">
    <property type="entry name" value="Nucleoporin_Nup155_C_3"/>
</dbReference>
<evidence type="ECO:0000313" key="9">
    <source>
        <dbReference type="Proteomes" id="UP001497525"/>
    </source>
</evidence>
<dbReference type="PANTHER" id="PTHR10350:SF6">
    <property type="entry name" value="NUCLEAR PORE COMPLEX PROTEIN NUP155"/>
    <property type="match status" value="1"/>
</dbReference>
<reference evidence="8" key="1">
    <citation type="submission" date="2024-06" db="EMBL/GenBank/DDBJ databases">
        <authorList>
            <person name="Liu X."/>
            <person name="Lenzi L."/>
            <person name="Haldenby T S."/>
            <person name="Uol C."/>
        </authorList>
    </citation>
    <scope>NUCLEOTIDE SEQUENCE</scope>
</reference>
<comment type="subcellular location">
    <subcellularLocation>
        <location evidence="1">Nucleus</location>
    </subcellularLocation>
</comment>
<accession>A0AAV2TAK0</accession>
<evidence type="ECO:0000256" key="5">
    <source>
        <dbReference type="SAM" id="MobiDB-lite"/>
    </source>
</evidence>